<evidence type="ECO:0000313" key="4">
    <source>
        <dbReference type="EMBL" id="UJO19788.1"/>
    </source>
</evidence>
<dbReference type="PANTHER" id="PTHR21250">
    <property type="entry name" value="PRE-RRNA-PROCESSING PROTEIN TSR2 HOMOLOG"/>
    <property type="match status" value="1"/>
</dbReference>
<sequence length="213" mass="23960">MATAPAPSGPQPTGGLALPPTPEQLQSAFDNSIWYLLSLWPILHDAVSNGWGGPESTDKRDWFAGAISDLLNSRKEPDGPGTDQEDMEVFLLQIMQDEFDCFVEDESEVKVAGEILLVWKRMREERSLDAAREVEHRYRNRGQMRSSIKVQEVNQDLGEDEEWDGFEDEEGDDAEMGEPEEAPRLVPATVRERVEPVVDDDGFMKVAGKRKGR</sequence>
<protein>
    <submittedName>
        <fullName evidence="4">Pre-rRNA-processing protein TSR2</fullName>
    </submittedName>
</protein>
<dbReference type="Proteomes" id="UP000756132">
    <property type="component" value="Chromosome 7"/>
</dbReference>
<dbReference type="InterPro" id="IPR019398">
    <property type="entry name" value="Pre-rRNA_process_TSR2"/>
</dbReference>
<proteinExistence type="inferred from homology"/>
<feature type="compositionally biased region" description="Acidic residues" evidence="3">
    <location>
        <begin position="157"/>
        <end position="180"/>
    </location>
</feature>
<evidence type="ECO:0000256" key="2">
    <source>
        <dbReference type="ARBA" id="ARBA00022552"/>
    </source>
</evidence>
<comment type="similarity">
    <text evidence="1">Belongs to the TSR2 family.</text>
</comment>
<dbReference type="OrthoDB" id="263560at2759"/>
<dbReference type="OMA" id="QSNWGGP"/>
<name>A0A9Q8PC72_PASFU</name>
<evidence type="ECO:0000256" key="3">
    <source>
        <dbReference type="SAM" id="MobiDB-lite"/>
    </source>
</evidence>
<dbReference type="EMBL" id="CP090169">
    <property type="protein sequence ID" value="UJO19788.1"/>
    <property type="molecule type" value="Genomic_DNA"/>
</dbReference>
<accession>A0A9Q8PC72</accession>
<dbReference type="RefSeq" id="XP_047764154.1">
    <property type="nucleotide sequence ID" value="XM_047909008.1"/>
</dbReference>
<gene>
    <name evidence="4" type="ORF">CLAFUR5_09860</name>
</gene>
<dbReference type="AlphaFoldDB" id="A0A9Q8PC72"/>
<organism evidence="4 5">
    <name type="scientific">Passalora fulva</name>
    <name type="common">Tomato leaf mold</name>
    <name type="synonym">Cladosporium fulvum</name>
    <dbReference type="NCBI Taxonomy" id="5499"/>
    <lineage>
        <taxon>Eukaryota</taxon>
        <taxon>Fungi</taxon>
        <taxon>Dikarya</taxon>
        <taxon>Ascomycota</taxon>
        <taxon>Pezizomycotina</taxon>
        <taxon>Dothideomycetes</taxon>
        <taxon>Dothideomycetidae</taxon>
        <taxon>Mycosphaerellales</taxon>
        <taxon>Mycosphaerellaceae</taxon>
        <taxon>Fulvia</taxon>
    </lineage>
</organism>
<evidence type="ECO:0000256" key="1">
    <source>
        <dbReference type="ARBA" id="ARBA00006524"/>
    </source>
</evidence>
<dbReference type="GeneID" id="71989738"/>
<dbReference type="Pfam" id="PF10273">
    <property type="entry name" value="WGG"/>
    <property type="match status" value="1"/>
</dbReference>
<reference evidence="4" key="2">
    <citation type="journal article" date="2022" name="Microb. Genom.">
        <title>A chromosome-scale genome assembly of the tomato pathogen Cladosporium fulvum reveals a compartmentalized genome architecture and the presence of a dispensable chromosome.</title>
        <authorList>
            <person name="Zaccaron A.Z."/>
            <person name="Chen L.H."/>
            <person name="Samaras A."/>
            <person name="Stergiopoulos I."/>
        </authorList>
    </citation>
    <scope>NUCLEOTIDE SEQUENCE</scope>
    <source>
        <strain evidence="4">Race5_Kim</strain>
    </source>
</reference>
<keyword evidence="2" id="KW-0698">rRNA processing</keyword>
<keyword evidence="5" id="KW-1185">Reference proteome</keyword>
<evidence type="ECO:0000313" key="5">
    <source>
        <dbReference type="Proteomes" id="UP000756132"/>
    </source>
</evidence>
<feature type="region of interest" description="Disordered" evidence="3">
    <location>
        <begin position="1"/>
        <end position="23"/>
    </location>
</feature>
<feature type="region of interest" description="Disordered" evidence="3">
    <location>
        <begin position="153"/>
        <end position="193"/>
    </location>
</feature>
<reference evidence="4" key="1">
    <citation type="submission" date="2021-12" db="EMBL/GenBank/DDBJ databases">
        <authorList>
            <person name="Zaccaron A."/>
            <person name="Stergiopoulos I."/>
        </authorList>
    </citation>
    <scope>NUCLEOTIDE SEQUENCE</scope>
    <source>
        <strain evidence="4">Race5_Kim</strain>
    </source>
</reference>
<dbReference type="KEGG" id="ffu:CLAFUR5_09860"/>
<dbReference type="GO" id="GO:0006364">
    <property type="term" value="P:rRNA processing"/>
    <property type="evidence" value="ECO:0007669"/>
    <property type="project" value="UniProtKB-KW"/>
</dbReference>